<evidence type="ECO:0000256" key="13">
    <source>
        <dbReference type="ARBA" id="ARBA00023170"/>
    </source>
</evidence>
<comment type="catalytic activity">
    <reaction evidence="15">
        <text>L-seryl-[protein] + ATP = O-phospho-L-seryl-[protein] + ADP + H(+)</text>
        <dbReference type="Rhea" id="RHEA:17989"/>
        <dbReference type="Rhea" id="RHEA-COMP:9863"/>
        <dbReference type="Rhea" id="RHEA-COMP:11604"/>
        <dbReference type="ChEBI" id="CHEBI:15378"/>
        <dbReference type="ChEBI" id="CHEBI:29999"/>
        <dbReference type="ChEBI" id="CHEBI:30616"/>
        <dbReference type="ChEBI" id="CHEBI:83421"/>
        <dbReference type="ChEBI" id="CHEBI:456216"/>
    </reaction>
</comment>
<evidence type="ECO:0000256" key="7">
    <source>
        <dbReference type="ARBA" id="ARBA00022737"/>
    </source>
</evidence>
<keyword evidence="6 19" id="KW-0732">Signal</keyword>
<dbReference type="PROSITE" id="PS00107">
    <property type="entry name" value="PROTEIN_KINASE_ATP"/>
    <property type="match status" value="3"/>
</dbReference>
<feature type="transmembrane region" description="Helical" evidence="18">
    <location>
        <begin position="294"/>
        <end position="318"/>
    </location>
</feature>
<dbReference type="FunFam" id="3.30.200.20:FF:000959">
    <property type="entry name" value="Cysteine-rich receptor-like protein kinase 17"/>
    <property type="match status" value="2"/>
</dbReference>
<dbReference type="InterPro" id="IPR000719">
    <property type="entry name" value="Prot_kinase_dom"/>
</dbReference>
<evidence type="ECO:0000256" key="11">
    <source>
        <dbReference type="ARBA" id="ARBA00022989"/>
    </source>
</evidence>
<dbReference type="Gene3D" id="3.30.430.20">
    <property type="entry name" value="Gnk2 domain, C-X8-C-X2-C motif"/>
    <property type="match status" value="6"/>
</dbReference>
<protein>
    <submittedName>
        <fullName evidence="22">Uncharacterized protein</fullName>
    </submittedName>
</protein>
<dbReference type="FunFam" id="3.30.430.20:FF:000002">
    <property type="entry name" value="Cysteine-rich receptor-like protein kinase 10"/>
    <property type="match status" value="1"/>
</dbReference>
<dbReference type="InterPro" id="IPR011009">
    <property type="entry name" value="Kinase-like_dom_sf"/>
</dbReference>
<dbReference type="Gene3D" id="1.10.510.10">
    <property type="entry name" value="Transferase(Phosphotransferase) domain 1"/>
    <property type="match status" value="3"/>
</dbReference>
<dbReference type="Gramene" id="A08p18070.2_BraZ1">
    <property type="protein sequence ID" value="A08p18070.2_BraZ1.CDS"/>
    <property type="gene ID" value="A08g18070.2_BraZ1"/>
</dbReference>
<feature type="binding site" evidence="17">
    <location>
        <position position="1032"/>
    </location>
    <ligand>
        <name>ATP</name>
        <dbReference type="ChEBI" id="CHEBI:30616"/>
    </ligand>
</feature>
<dbReference type="GO" id="GO:0016020">
    <property type="term" value="C:membrane"/>
    <property type="evidence" value="ECO:0007669"/>
    <property type="project" value="UniProtKB-SubCell"/>
</dbReference>
<feature type="domain" description="Protein kinase" evidence="20">
    <location>
        <begin position="1644"/>
        <end position="1921"/>
    </location>
</feature>
<evidence type="ECO:0000256" key="15">
    <source>
        <dbReference type="ARBA" id="ARBA00047558"/>
    </source>
</evidence>
<dbReference type="InterPro" id="IPR017441">
    <property type="entry name" value="Protein_kinase_ATP_BS"/>
</dbReference>
<evidence type="ECO:0000256" key="17">
    <source>
        <dbReference type="PROSITE-ProRule" id="PRU10141"/>
    </source>
</evidence>
<dbReference type="InterPro" id="IPR001245">
    <property type="entry name" value="Ser-Thr/Tyr_kinase_cat_dom"/>
</dbReference>
<dbReference type="PANTHER" id="PTHR27002">
    <property type="entry name" value="RECEPTOR-LIKE SERINE/THREONINE-PROTEIN KINASE SD1-8"/>
    <property type="match status" value="1"/>
</dbReference>
<evidence type="ECO:0000256" key="16">
    <source>
        <dbReference type="ARBA" id="ARBA00047951"/>
    </source>
</evidence>
<evidence type="ECO:0000256" key="14">
    <source>
        <dbReference type="ARBA" id="ARBA00023180"/>
    </source>
</evidence>
<evidence type="ECO:0000256" key="1">
    <source>
        <dbReference type="ARBA" id="ARBA00004167"/>
    </source>
</evidence>
<dbReference type="InterPro" id="IPR002902">
    <property type="entry name" value="GNK2"/>
</dbReference>
<dbReference type="Proteomes" id="UP000694005">
    <property type="component" value="Chromosome A08"/>
</dbReference>
<evidence type="ECO:0000259" key="20">
    <source>
        <dbReference type="PROSITE" id="PS50011"/>
    </source>
</evidence>
<dbReference type="CDD" id="cd14066">
    <property type="entry name" value="STKc_IRAK"/>
    <property type="match status" value="3"/>
</dbReference>
<dbReference type="FunFam" id="3.30.430.20:FF:000007">
    <property type="entry name" value="Cysteine-rich receptor-like protein kinase 11"/>
    <property type="match status" value="2"/>
</dbReference>
<evidence type="ECO:0000256" key="5">
    <source>
        <dbReference type="ARBA" id="ARBA00022692"/>
    </source>
</evidence>
<keyword evidence="2" id="KW-0723">Serine/threonine-protein kinase</keyword>
<feature type="domain" description="Gnk2-homologous" evidence="21">
    <location>
        <begin position="1329"/>
        <end position="1433"/>
    </location>
</feature>
<dbReference type="GO" id="GO:0005524">
    <property type="term" value="F:ATP binding"/>
    <property type="evidence" value="ECO:0007669"/>
    <property type="project" value="UniProtKB-UniRule"/>
</dbReference>
<evidence type="ECO:0000256" key="6">
    <source>
        <dbReference type="ARBA" id="ARBA00022729"/>
    </source>
</evidence>
<dbReference type="GO" id="GO:0042742">
    <property type="term" value="P:defense response to bacterium"/>
    <property type="evidence" value="ECO:0007669"/>
    <property type="project" value="UniProtKB-ARBA"/>
</dbReference>
<dbReference type="InterPro" id="IPR038408">
    <property type="entry name" value="GNK2_sf"/>
</dbReference>
<evidence type="ECO:0000256" key="9">
    <source>
        <dbReference type="ARBA" id="ARBA00022777"/>
    </source>
</evidence>
<keyword evidence="13" id="KW-0675">Receptor</keyword>
<dbReference type="SMART" id="SM00220">
    <property type="entry name" value="S_TKc"/>
    <property type="match status" value="3"/>
</dbReference>
<feature type="binding site" evidence="17">
    <location>
        <position position="378"/>
    </location>
    <ligand>
        <name>ATP</name>
        <dbReference type="ChEBI" id="CHEBI:30616"/>
    </ligand>
</feature>
<evidence type="ECO:0000313" key="22">
    <source>
        <dbReference type="EMBL" id="CAG7898141.1"/>
    </source>
</evidence>
<keyword evidence="12 18" id="KW-0472">Membrane</keyword>
<sequence length="1963" mass="218675">MAKKSYETVLCFFFFFIIIISFSSISVSAQVCENTTGIFIPNSTYDNNRRFILSTLPSNVTAHDGYFQSSIGLGLDRVYAMGMCAPGAEPNVCSQCIETASDGLLQNCLNQVDAFSWSGDKTLCLVRYTNRSFSGLLGMEPRGAIASTADTNLNQTYFDSVWTKLMFGMISNISSSSSAGNSSSKFYADEDDVVQLPDFRNISALMQCTPDVSSEDCDVCLRTNVIDYQTCCRRKQGGVISRPSCFFRWELYPFIGASDLIFLQPSTPLPMTPSPVSKDPSLTVPSHVSEKGKISGGVIAVIVVVALVAIILITLGVVTLKRRKKKQEIELPTESIQFDLSTIEAATNKFSERNKLGEGGFGEVYKGMLMNGTEVAVKRLSKTSGQGEVEFKNEVIVVAKLQHRNLVRLLGFSLQGEEKLLVYEFVPNKSLNYFLFDSKKRTQLDWTVRRNIIGGITRGILYLHQDSRLKIIHRDLKASNILLDTDMNPKIADFGMARIFGINQTVANTSKVVGTFGYMPPEYVANGQFSTKSDVYSFGVLILEIISGKKNSSFYQIEGLINNLVTYVWRLWESKSLYELVDPGIRDNCKSDEVIRYIHIGLLCVQENPVDRPTMSTIHQMLTTSSIALPVPLPPGFFCSNEPISNPLAQGLEPGQWNSKSFTCSVDEATITDTHTHELNNLKIIKMAKKSSVSILCFLIIIFSAISVSAQTCDETAGNFKPDSPYDMNRRLINFTMASNVTVHDGYFYGWMGLDPDIVYAVGMCSPGAGPEACSQCIQDTSDSLLKSCPNQTDSFTWLVLYNSVDIEKENLKEFDGVWDELMSRTMTSLVRNNLSTPTSKYYENEIAPVPGYKNISVLMQCTPDVSSEDCKLCLEKSVDYYKTLHHGKRGGIVLRPSCFLRWELYTFSGVFDHIRMPPPSSPPLPSPPPSKTPFVVTNMPKKGKSFCLSGGIISAIVIVILFFIILVAIVVAIFKRKRKQKIELPTESVQFDLKTIEAATSNFSASNKLGQGGFGEVYKGMLMNGTEVAVKRLSKTSRQGEVEFKNEVVVVAKLQHRNLVRLLGFSLQGEEKLLVYEFVPNKSLDYFLFDPKKILQLDWTMRRNIIDGITRGILYLHQDSRLKIIHRDLKASNILLDADMNPKIADFGMARTFCMDQNVANTRRVVGTFGYMPPEYVTHGQFSIKSDVYSFGVLILEIISGKKNSSFYQMEGLVNNLVTYVWRLWENKSLHELIDPVIREESKRDEVIRYIHIGLLCVQENSAERPTMSKIHQMLTTSSITLDVPLPPGFLFRNGPGSNPLAQGLEPGEPTSMSFACSLDEATITDLFICYLSGKLVNGISRNTTYFFNLQTLLTSLSSNSAFFSMGSQSLTKGQNDDMVFGLYLCKGDLSPEACGDCVLFATKDAPTRCPGGKEFLIQYDECMLGYSDRNIFSDAVTTTRIITWNPQNITEDQDLSERFNHAVVALINKSAKEAANSTTKKFAANKTNFTSSRTIYTSVQCNPELSGEDCVTCLQRSIKDFYFNSVGGRVLVPSCNSRYELYPFYNETFVTSLSPPVNSPPLVSGPPLPPGKGRDWTVIILAICAPFSVFVLFLVAVISYRVTKRVKKTYDTTAADDEGDDITTAGSLQFDFKVIEAATDKFSISNKLGQGGFGKVYKGTLPNGLQVAVKRLSKTSGQGEKEFKNEVVLVAKLQHRNLVKLLGFCLEREEKILVYEFVSNKSLDYFLFDSSKQSQLDWNTRYKIIGGIARGILYLHQDSRLTIIHRDLKAGNILLDADMNPKVADFGMARIFEMDQTEANTRRVVGTYGYMSPEYAMYGQFSMKSDVYSFGVLVLEIISGRKNSSLYQMDGSVCNLVTYTWRLWSKGSPLELVDMSFGNNYQRNEISRCIHIALLCVQEDTGDRPTMSGIVQMLTTSSISLAVPRPPGLFFKSNQEQTGPSMDKSVLCSIDDAPITSVTPR</sequence>
<accession>A0A8D9HEW0</accession>
<evidence type="ECO:0000256" key="12">
    <source>
        <dbReference type="ARBA" id="ARBA00023136"/>
    </source>
</evidence>
<feature type="domain" description="Gnk2-homologous" evidence="21">
    <location>
        <begin position="1439"/>
        <end position="1546"/>
    </location>
</feature>
<feature type="binding site" evidence="17">
    <location>
        <position position="1672"/>
    </location>
    <ligand>
        <name>ATP</name>
        <dbReference type="ChEBI" id="CHEBI:30616"/>
    </ligand>
</feature>
<feature type="domain" description="Protein kinase" evidence="20">
    <location>
        <begin position="350"/>
        <end position="622"/>
    </location>
</feature>
<dbReference type="Gene3D" id="3.30.200.20">
    <property type="entry name" value="Phosphorylase Kinase, domain 1"/>
    <property type="match status" value="3"/>
</dbReference>
<name>A0A8D9HEW0_BRACM</name>
<dbReference type="SUPFAM" id="SSF56112">
    <property type="entry name" value="Protein kinase-like (PK-like)"/>
    <property type="match status" value="3"/>
</dbReference>
<proteinExistence type="predicted"/>
<dbReference type="PROSITE" id="PS50011">
    <property type="entry name" value="PROTEIN_KINASE_DOM"/>
    <property type="match status" value="3"/>
</dbReference>
<dbReference type="InterPro" id="IPR008271">
    <property type="entry name" value="Ser/Thr_kinase_AS"/>
</dbReference>
<evidence type="ECO:0000256" key="4">
    <source>
        <dbReference type="ARBA" id="ARBA00022679"/>
    </source>
</evidence>
<dbReference type="EMBL" id="LS974624">
    <property type="protein sequence ID" value="CAG7898141.1"/>
    <property type="molecule type" value="Genomic_DNA"/>
</dbReference>
<comment type="catalytic activity">
    <reaction evidence="16">
        <text>L-threonyl-[protein] + ATP = O-phospho-L-threonyl-[protein] + ADP + H(+)</text>
        <dbReference type="Rhea" id="RHEA:46608"/>
        <dbReference type="Rhea" id="RHEA-COMP:11060"/>
        <dbReference type="Rhea" id="RHEA-COMP:11605"/>
        <dbReference type="ChEBI" id="CHEBI:15378"/>
        <dbReference type="ChEBI" id="CHEBI:30013"/>
        <dbReference type="ChEBI" id="CHEBI:30616"/>
        <dbReference type="ChEBI" id="CHEBI:61977"/>
        <dbReference type="ChEBI" id="CHEBI:456216"/>
    </reaction>
</comment>
<keyword evidence="11 18" id="KW-1133">Transmembrane helix</keyword>
<dbReference type="CDD" id="cd23509">
    <property type="entry name" value="Gnk2-like"/>
    <property type="match status" value="6"/>
</dbReference>
<keyword evidence="8 17" id="KW-0547">Nucleotide-binding</keyword>
<gene>
    <name evidence="22" type="ORF">BRAPAZ1V2_A08P18070.2</name>
</gene>
<comment type="subcellular location">
    <subcellularLocation>
        <location evidence="1">Membrane</location>
        <topology evidence="1">Single-pass membrane protein</topology>
    </subcellularLocation>
</comment>
<dbReference type="PANTHER" id="PTHR27002:SF1050">
    <property type="entry name" value="CYSTEINE-RICH RECEPTOR-LIKE PROTEIN KINASE 5"/>
    <property type="match status" value="1"/>
</dbReference>
<evidence type="ECO:0000256" key="19">
    <source>
        <dbReference type="SAM" id="SignalP"/>
    </source>
</evidence>
<evidence type="ECO:0000256" key="10">
    <source>
        <dbReference type="ARBA" id="ARBA00022840"/>
    </source>
</evidence>
<feature type="transmembrane region" description="Helical" evidence="18">
    <location>
        <begin position="1580"/>
        <end position="1602"/>
    </location>
</feature>
<reference evidence="22 23" key="1">
    <citation type="submission" date="2021-07" db="EMBL/GenBank/DDBJ databases">
        <authorList>
            <consortium name="Genoscope - CEA"/>
            <person name="William W."/>
        </authorList>
    </citation>
    <scope>NUCLEOTIDE SEQUENCE [LARGE SCALE GENOMIC DNA]</scope>
</reference>
<keyword evidence="10 17" id="KW-0067">ATP-binding</keyword>
<keyword evidence="7" id="KW-0677">Repeat</keyword>
<dbReference type="PROSITE" id="PS00108">
    <property type="entry name" value="PROTEIN_KINASE_ST"/>
    <property type="match status" value="3"/>
</dbReference>
<organism evidence="22 23">
    <name type="scientific">Brassica campestris</name>
    <name type="common">Field mustard</name>
    <dbReference type="NCBI Taxonomy" id="3711"/>
    <lineage>
        <taxon>Eukaryota</taxon>
        <taxon>Viridiplantae</taxon>
        <taxon>Streptophyta</taxon>
        <taxon>Embryophyta</taxon>
        <taxon>Tracheophyta</taxon>
        <taxon>Spermatophyta</taxon>
        <taxon>Magnoliopsida</taxon>
        <taxon>eudicotyledons</taxon>
        <taxon>Gunneridae</taxon>
        <taxon>Pentapetalae</taxon>
        <taxon>rosids</taxon>
        <taxon>malvids</taxon>
        <taxon>Brassicales</taxon>
        <taxon>Brassicaceae</taxon>
        <taxon>Brassiceae</taxon>
        <taxon>Brassica</taxon>
    </lineage>
</organism>
<keyword evidence="9" id="KW-0418">Kinase</keyword>
<feature type="transmembrane region" description="Helical" evidence="18">
    <location>
        <begin position="949"/>
        <end position="975"/>
    </location>
</feature>
<keyword evidence="5 18" id="KW-0812">Transmembrane</keyword>
<dbReference type="PROSITE" id="PS51473">
    <property type="entry name" value="GNK2"/>
    <property type="match status" value="5"/>
</dbReference>
<dbReference type="Pfam" id="PF01657">
    <property type="entry name" value="Stress-antifung"/>
    <property type="match status" value="6"/>
</dbReference>
<dbReference type="FunFam" id="3.30.200.20:FF:000727">
    <property type="entry name" value="Cysteine-rich RLK (RECEPTOR-like protein kinase) 23"/>
    <property type="match status" value="1"/>
</dbReference>
<feature type="signal peptide" evidence="19">
    <location>
        <begin position="1"/>
        <end position="29"/>
    </location>
</feature>
<dbReference type="GO" id="GO:0004674">
    <property type="term" value="F:protein serine/threonine kinase activity"/>
    <property type="evidence" value="ECO:0007669"/>
    <property type="project" value="UniProtKB-KW"/>
</dbReference>
<evidence type="ECO:0000259" key="21">
    <source>
        <dbReference type="PROSITE" id="PS51473"/>
    </source>
</evidence>
<evidence type="ECO:0000256" key="3">
    <source>
        <dbReference type="ARBA" id="ARBA00022553"/>
    </source>
</evidence>
<dbReference type="FunFam" id="1.10.510.10:FF:000129">
    <property type="entry name" value="cysteine-rich receptor-like protein kinase 10"/>
    <property type="match status" value="3"/>
</dbReference>
<evidence type="ECO:0000256" key="8">
    <source>
        <dbReference type="ARBA" id="ARBA00022741"/>
    </source>
</evidence>
<evidence type="ECO:0000313" key="23">
    <source>
        <dbReference type="Proteomes" id="UP000694005"/>
    </source>
</evidence>
<dbReference type="FunFam" id="3.30.430.20:FF:000003">
    <property type="entry name" value="Cysteine-rich RLK (RECEPTOR-like protein kinase) 10"/>
    <property type="match status" value="1"/>
</dbReference>
<feature type="domain" description="Gnk2-homologous" evidence="21">
    <location>
        <begin position="27"/>
        <end position="133"/>
    </location>
</feature>
<evidence type="ECO:0000256" key="18">
    <source>
        <dbReference type="SAM" id="Phobius"/>
    </source>
</evidence>
<dbReference type="GO" id="GO:0009751">
    <property type="term" value="P:response to salicylic acid"/>
    <property type="evidence" value="ECO:0007669"/>
    <property type="project" value="UniProtKB-ARBA"/>
</dbReference>
<feature type="domain" description="Gnk2-homologous" evidence="21">
    <location>
        <begin position="795"/>
        <end position="908"/>
    </location>
</feature>
<dbReference type="Pfam" id="PF07714">
    <property type="entry name" value="PK_Tyr_Ser-Thr"/>
    <property type="match status" value="3"/>
</dbReference>
<keyword evidence="3" id="KW-0597">Phosphoprotein</keyword>
<keyword evidence="4" id="KW-0808">Transferase</keyword>
<keyword evidence="14" id="KW-0325">Glycoprotein</keyword>
<feature type="domain" description="Gnk2-homologous" evidence="21">
    <location>
        <begin position="139"/>
        <end position="254"/>
    </location>
</feature>
<feature type="chain" id="PRO_5034927932" evidence="19">
    <location>
        <begin position="30"/>
        <end position="1963"/>
    </location>
</feature>
<evidence type="ECO:0000256" key="2">
    <source>
        <dbReference type="ARBA" id="ARBA00022527"/>
    </source>
</evidence>
<feature type="transmembrane region" description="Helical" evidence="18">
    <location>
        <begin position="693"/>
        <end position="710"/>
    </location>
</feature>
<feature type="domain" description="Protein kinase" evidence="20">
    <location>
        <begin position="1004"/>
        <end position="1276"/>
    </location>
</feature>